<dbReference type="Proteomes" id="UP000031516">
    <property type="component" value="Unassembled WGS sequence"/>
</dbReference>
<accession>A0A0A8L0M7</accession>
<dbReference type="PANTHER" id="PTHR39142">
    <property type="entry name" value="MID1P"/>
    <property type="match status" value="1"/>
</dbReference>
<proteinExistence type="predicted"/>
<dbReference type="InterPro" id="IPR024338">
    <property type="entry name" value="MID1/Yam8"/>
</dbReference>
<gene>
    <name evidence="2" type="ORF">KLDO_g927</name>
</gene>
<evidence type="ECO:0000313" key="3">
    <source>
        <dbReference type="Proteomes" id="UP000031516"/>
    </source>
</evidence>
<sequence>MLWKCFCYIILACFSVPCACLETDIAFDDSAIGFERQLTSDNSSDSASLQEWAPVSASLIKGQKSYFQFTINNTDVFSQLLQTYEMFIFLSANICERPNTVDDDVSLALYYTFDSTKTGNFTEADSSFFTDGYLEALALRPYNTASSSENNSTYAVLYVMVQLVNNTNGEPFEPESNALADKNEIWSYQISISQRDLVFQWDTRSWLEVVDTDYNSALLVTGNLTSTTKTASNYSIYDIDLYDIYVYEYEYANYFDNLNLSHSLCAIQNGPHLISSIDNSTNTNSTRDMSENSSLSAKDLAVYKSITTRGGGAKEQFHITGLNSSTTYVAYVTKKLATSSAGLQESGGVLFSKQLFSTMDDSSCSLIFGLEFCDGVAYSVPSSSLLTYDDKNQLAVIYDSIAESYYSNFSLALQLVQCDTEQDAKYSPLRTCTECASSYKNWLCSVSIPRCTTEKSSYYVHRSSEESRNSMLNDLIKPTSDYYEVLPCIDTCVAMVRDCPSELGFTCPSYTAYTDLMYNSYNFYETDQSFLTCNFVGNAADLKFGHASKDEQ</sequence>
<keyword evidence="3" id="KW-1185">Reference proteome</keyword>
<organism evidence="2 3">
    <name type="scientific">Kluyveromyces dobzhanskii CBS 2104</name>
    <dbReference type="NCBI Taxonomy" id="1427455"/>
    <lineage>
        <taxon>Eukaryota</taxon>
        <taxon>Fungi</taxon>
        <taxon>Dikarya</taxon>
        <taxon>Ascomycota</taxon>
        <taxon>Saccharomycotina</taxon>
        <taxon>Saccharomycetes</taxon>
        <taxon>Saccharomycetales</taxon>
        <taxon>Saccharomycetaceae</taxon>
        <taxon>Kluyveromyces</taxon>
    </lineage>
</organism>
<protein>
    <submittedName>
        <fullName evidence="2">WGS project CCBQ000000000 data, contig 00012</fullName>
    </submittedName>
</protein>
<dbReference type="EMBL" id="CCBQ010000016">
    <property type="protein sequence ID" value="CDO92611.1"/>
    <property type="molecule type" value="Genomic_DNA"/>
</dbReference>
<feature type="chain" id="PRO_5002055881" evidence="1">
    <location>
        <begin position="21"/>
        <end position="552"/>
    </location>
</feature>
<comment type="caution">
    <text evidence="2">The sequence shown here is derived from an EMBL/GenBank/DDBJ whole genome shotgun (WGS) entry which is preliminary data.</text>
</comment>
<evidence type="ECO:0000313" key="2">
    <source>
        <dbReference type="EMBL" id="CDO92611.1"/>
    </source>
</evidence>
<dbReference type="GO" id="GO:0005262">
    <property type="term" value="F:calcium channel activity"/>
    <property type="evidence" value="ECO:0007669"/>
    <property type="project" value="InterPro"/>
</dbReference>
<evidence type="ECO:0000256" key="1">
    <source>
        <dbReference type="SAM" id="SignalP"/>
    </source>
</evidence>
<dbReference type="GO" id="GO:0098703">
    <property type="term" value="P:calcium ion import across plasma membrane"/>
    <property type="evidence" value="ECO:0007669"/>
    <property type="project" value="InterPro"/>
</dbReference>
<name>A0A0A8L0M7_9SACH</name>
<dbReference type="Pfam" id="PF12929">
    <property type="entry name" value="Mid1"/>
    <property type="match status" value="1"/>
</dbReference>
<feature type="signal peptide" evidence="1">
    <location>
        <begin position="1"/>
        <end position="20"/>
    </location>
</feature>
<keyword evidence="1" id="KW-0732">Signal</keyword>
<dbReference type="AlphaFoldDB" id="A0A0A8L0M7"/>
<reference evidence="2 3" key="1">
    <citation type="submission" date="2014-03" db="EMBL/GenBank/DDBJ databases">
        <title>The genome of Kluyveromyces dobzhanskii.</title>
        <authorList>
            <person name="Nystedt B."/>
            <person name="Astrom S."/>
        </authorList>
    </citation>
    <scope>NUCLEOTIDE SEQUENCE [LARGE SCALE GENOMIC DNA]</scope>
    <source>
        <strain evidence="2 3">CBS 2104</strain>
    </source>
</reference>
<dbReference type="OrthoDB" id="5405745at2759"/>
<dbReference type="PANTHER" id="PTHR39142:SF1">
    <property type="entry name" value="AEL197CP"/>
    <property type="match status" value="1"/>
</dbReference>